<dbReference type="PRINTS" id="PR00477">
    <property type="entry name" value="PHGLYCKINASE"/>
</dbReference>
<dbReference type="UniPathway" id="UPA00109">
    <property type="reaction ID" value="UER00185"/>
</dbReference>
<dbReference type="Pfam" id="PF00162">
    <property type="entry name" value="PGK"/>
    <property type="match status" value="1"/>
</dbReference>
<keyword evidence="6" id="KW-0067">ATP-binding</keyword>
<reference evidence="11" key="1">
    <citation type="journal article" date="2017" name="Environ. Microbiol. Rep.">
        <title>Genetic Diversity of Marine Anaerobic Ammonium-Oxidizing Bacteria as Revealed by Genomic and Proteomic Analyses of 'Candidatus Scalindua japonica'.</title>
        <authorList>
            <person name="Oshiki M."/>
            <person name="Mizuto K."/>
            <person name="Kimura Z."/>
            <person name="Kindaichi T."/>
            <person name="Satoh H."/>
            <person name="Okabe S."/>
        </authorList>
    </citation>
    <scope>NUCLEOTIDE SEQUENCE [LARGE SCALE GENOMIC DNA]</scope>
    <source>
        <strain evidence="11">husup-a2</strain>
    </source>
</reference>
<dbReference type="PANTHER" id="PTHR11606">
    <property type="entry name" value="GLUTAMATE DEHYDROGENASE"/>
    <property type="match status" value="1"/>
</dbReference>
<proteinExistence type="inferred from homology"/>
<comment type="catalytic activity">
    <reaction evidence="8">
        <text>(2R)-3-phosphoglycerate + ATP = (2R)-3-phospho-glyceroyl phosphate + ADP</text>
        <dbReference type="Rhea" id="RHEA:14801"/>
        <dbReference type="ChEBI" id="CHEBI:30616"/>
        <dbReference type="ChEBI" id="CHEBI:57604"/>
        <dbReference type="ChEBI" id="CHEBI:58272"/>
        <dbReference type="ChEBI" id="CHEBI:456216"/>
        <dbReference type="EC" id="2.7.2.3"/>
    </reaction>
</comment>
<dbReference type="EC" id="2.7.2.3" evidence="2 8"/>
<evidence type="ECO:0000313" key="11">
    <source>
        <dbReference type="Proteomes" id="UP000218542"/>
    </source>
</evidence>
<dbReference type="InterPro" id="IPR036291">
    <property type="entry name" value="NAD(P)-bd_dom_sf"/>
</dbReference>
<evidence type="ECO:0000256" key="8">
    <source>
        <dbReference type="RuleBase" id="RU000532"/>
    </source>
</evidence>
<dbReference type="InterPro" id="IPR015824">
    <property type="entry name" value="Phosphoglycerate_kinase_N"/>
</dbReference>
<evidence type="ECO:0000256" key="1">
    <source>
        <dbReference type="ARBA" id="ARBA00006382"/>
    </source>
</evidence>
<dbReference type="GO" id="GO:0005524">
    <property type="term" value="F:ATP binding"/>
    <property type="evidence" value="ECO:0007669"/>
    <property type="project" value="UniProtKB-KW"/>
</dbReference>
<accession>A0A286U027</accession>
<dbReference type="InterPro" id="IPR006097">
    <property type="entry name" value="Glu/Leu/Phe/Val/Trp_DH_dimer"/>
</dbReference>
<dbReference type="SMART" id="SM00839">
    <property type="entry name" value="ELFV_dehydrog"/>
    <property type="match status" value="1"/>
</dbReference>
<dbReference type="PANTHER" id="PTHR11606:SF13">
    <property type="entry name" value="GLUTAMATE DEHYDROGENASE 1, MITOCHONDRIAL"/>
    <property type="match status" value="1"/>
</dbReference>
<dbReference type="Gene3D" id="1.10.150.320">
    <property type="entry name" value="Photosystem II 12 kDa extrinsic protein"/>
    <property type="match status" value="1"/>
</dbReference>
<evidence type="ECO:0000256" key="5">
    <source>
        <dbReference type="ARBA" id="ARBA00022777"/>
    </source>
</evidence>
<dbReference type="InterPro" id="IPR010994">
    <property type="entry name" value="RuvA_2-like"/>
</dbReference>
<dbReference type="OrthoDB" id="9803297at2"/>
<gene>
    <name evidence="10" type="ORF">SCALIN_C24_0008</name>
</gene>
<dbReference type="CDD" id="cd01076">
    <property type="entry name" value="NAD_bind_1_Glu_DH"/>
    <property type="match status" value="1"/>
</dbReference>
<dbReference type="Pfam" id="PF02812">
    <property type="entry name" value="ELFV_dehydrog_N"/>
    <property type="match status" value="1"/>
</dbReference>
<dbReference type="GO" id="GO:0004618">
    <property type="term" value="F:phosphoglycerate kinase activity"/>
    <property type="evidence" value="ECO:0007669"/>
    <property type="project" value="UniProtKB-EC"/>
</dbReference>
<evidence type="ECO:0000259" key="9">
    <source>
        <dbReference type="SMART" id="SM00839"/>
    </source>
</evidence>
<evidence type="ECO:0000256" key="4">
    <source>
        <dbReference type="ARBA" id="ARBA00022741"/>
    </source>
</evidence>
<evidence type="ECO:0000256" key="3">
    <source>
        <dbReference type="ARBA" id="ARBA00022679"/>
    </source>
</evidence>
<dbReference type="GO" id="GO:0006096">
    <property type="term" value="P:glycolytic process"/>
    <property type="evidence" value="ECO:0007669"/>
    <property type="project" value="UniProtKB-UniPathway"/>
</dbReference>
<dbReference type="InterPro" id="IPR001576">
    <property type="entry name" value="Phosphoglycerate_kinase"/>
</dbReference>
<dbReference type="GO" id="GO:0004352">
    <property type="term" value="F:glutamate dehydrogenase (NAD+) activity"/>
    <property type="evidence" value="ECO:0007669"/>
    <property type="project" value="TreeGrafter"/>
</dbReference>
<dbReference type="InterPro" id="IPR033524">
    <property type="entry name" value="Glu/Leu/Phe/Val_DH_AS"/>
</dbReference>
<keyword evidence="4" id="KW-0547">Nucleotide-binding</keyword>
<dbReference type="InterPro" id="IPR046346">
    <property type="entry name" value="Aminoacid_DH-like_N_sf"/>
</dbReference>
<dbReference type="InterPro" id="IPR033922">
    <property type="entry name" value="NAD_bind_Glu_DH"/>
</dbReference>
<dbReference type="GO" id="GO:0006538">
    <property type="term" value="P:L-glutamate catabolic process"/>
    <property type="evidence" value="ECO:0007669"/>
    <property type="project" value="TreeGrafter"/>
</dbReference>
<keyword evidence="3 8" id="KW-0808">Transferase</keyword>
<evidence type="ECO:0000313" key="10">
    <source>
        <dbReference type="EMBL" id="GAX61509.1"/>
    </source>
</evidence>
<dbReference type="Pfam" id="PF12836">
    <property type="entry name" value="HHH_3"/>
    <property type="match status" value="1"/>
</dbReference>
<keyword evidence="7" id="KW-0560">Oxidoreductase</keyword>
<evidence type="ECO:0000256" key="2">
    <source>
        <dbReference type="ARBA" id="ARBA00013061"/>
    </source>
</evidence>
<comment type="caution">
    <text evidence="10">The sequence shown here is derived from an EMBL/GenBank/DDBJ whole genome shotgun (WGS) entry which is preliminary data.</text>
</comment>
<evidence type="ECO:0000256" key="7">
    <source>
        <dbReference type="ARBA" id="ARBA00023002"/>
    </source>
</evidence>
<comment type="similarity">
    <text evidence="1">Belongs to the Glu/Leu/Phe/Val dehydrogenases family.</text>
</comment>
<dbReference type="SUPFAM" id="SSF53223">
    <property type="entry name" value="Aminoacid dehydrogenase-like, N-terminal domain"/>
    <property type="match status" value="1"/>
</dbReference>
<dbReference type="SUPFAM" id="SSF51735">
    <property type="entry name" value="NAD(P)-binding Rossmann-fold domains"/>
    <property type="match status" value="1"/>
</dbReference>
<comment type="similarity">
    <text evidence="8">Belongs to the phosphoglycerate kinase family.</text>
</comment>
<protein>
    <recommendedName>
        <fullName evidence="2 8">Phosphoglycerate kinase</fullName>
        <ecNumber evidence="2 8">2.7.2.3</ecNumber>
    </recommendedName>
</protein>
<evidence type="ECO:0000256" key="6">
    <source>
        <dbReference type="ARBA" id="ARBA00022840"/>
    </source>
</evidence>
<dbReference type="Pfam" id="PF00208">
    <property type="entry name" value="ELFV_dehydrog"/>
    <property type="match status" value="1"/>
</dbReference>
<organism evidence="10 11">
    <name type="scientific">Candidatus Scalindua japonica</name>
    <dbReference type="NCBI Taxonomy" id="1284222"/>
    <lineage>
        <taxon>Bacteria</taxon>
        <taxon>Pseudomonadati</taxon>
        <taxon>Planctomycetota</taxon>
        <taxon>Candidatus Brocadiia</taxon>
        <taxon>Candidatus Brocadiales</taxon>
        <taxon>Candidatus Scalinduaceae</taxon>
        <taxon>Candidatus Scalindua</taxon>
    </lineage>
</organism>
<keyword evidence="11" id="KW-1185">Reference proteome</keyword>
<dbReference type="EMBL" id="BAOS01000024">
    <property type="protein sequence ID" value="GAX61509.1"/>
    <property type="molecule type" value="Genomic_DNA"/>
</dbReference>
<dbReference type="SUPFAM" id="SSF53748">
    <property type="entry name" value="Phosphoglycerate kinase"/>
    <property type="match status" value="1"/>
</dbReference>
<dbReference type="AlphaFoldDB" id="A0A286U027"/>
<name>A0A286U027_9BACT</name>
<feature type="domain" description="Glutamate/phenylalanine/leucine/valine/L-tryptophan dehydrogenase C-terminal" evidence="9">
    <location>
        <begin position="758"/>
        <end position="989"/>
    </location>
</feature>
<dbReference type="Gene3D" id="3.40.50.1260">
    <property type="entry name" value="Phosphoglycerate kinase, N-terminal domain"/>
    <property type="match status" value="2"/>
</dbReference>
<dbReference type="Gene3D" id="3.40.50.10860">
    <property type="entry name" value="Leucine Dehydrogenase, chain A, domain 1"/>
    <property type="match status" value="1"/>
</dbReference>
<dbReference type="InterPro" id="IPR006096">
    <property type="entry name" value="Glu/Leu/Phe/Val/Trp_DH_C"/>
</dbReference>
<dbReference type="RefSeq" id="WP_096894904.1">
    <property type="nucleotide sequence ID" value="NZ_BAOS01000024.1"/>
</dbReference>
<dbReference type="Gene3D" id="3.40.50.720">
    <property type="entry name" value="NAD(P)-binding Rossmann-like Domain"/>
    <property type="match status" value="1"/>
</dbReference>
<dbReference type="Proteomes" id="UP000218542">
    <property type="component" value="Unassembled WGS sequence"/>
</dbReference>
<dbReference type="PROSITE" id="PS00074">
    <property type="entry name" value="GLFV_DEHYDROGENASE"/>
    <property type="match status" value="1"/>
</dbReference>
<dbReference type="InterPro" id="IPR036043">
    <property type="entry name" value="Phosphoglycerate_kinase_sf"/>
</dbReference>
<sequence length="1104" mass="122330">MKKSDQYTKIIEWYPYADKVPIRNLHKSALEGKRVFLRVNYDVVRDARIIDDRRIRATVMDIRHILKQGARTVVIVSHNGVRENFFKDQKTSVGIKNDGESHHNFSLKPVATRLTEILRERKLLPEEREVIITDDCIGENVKSIIDNDGIFLLENVMFRSGETSEDDNEVSEFAKQLHDTTNCSVYVNADPVTAHMGQHASLGPITRIITGPKVAGFLLTQELTALDNFMRHPHKPVVAIIGGANVSAKVQAMKNLIVYRKVDKLIFVGGIAFPFLKVQGYNVDNCMFEVEQDSRAQALYNAAVVLELAKGYGVDLVLPVDHLMAKPTGLNPEKVKVNKITGRFARLRAYDIGPGTLSLIKKNMIGAKTIIFNGIAGKYEDEMFCHGTNHILDLVFACEAESRIILGLHSVTAAQKRLGTKPPPARTYLFTIGEAALKFLAGERLTALNHLDDLPVKGQLKPKEPAKEKVNLNAANEEELERFLEIKRGLAKNIINHRDNIGEFERISQVFAVPGVTIKEYTKIREHAVAMPSPLEVAESQFAVVSDILRLPLFLKKKLLAPERVETLRLSEEGIIGYRVHHNSARGPAKGGFREHPEVSLDEVRALAIWMTWKCAIAGIPYGGSKGGIIASPRNLLERKDALVIREYSRKLKERGAIGPHLDIPAPDVNTNATKMAWFVDEYLKSSIENKDSSDWLTGDTELTKKIMDDFTSLHKQHSTPMETLYLDKCLQVLKEHPEAKCHALAVVTGKPDDKGGSLGRAESTGRGVFIALKKAAEHKNIKLKGSTAAIQGFGNVGQPPAKFLHEEGAKVVAITDASGGIYNPSGLDINAVLEHVNTTGAGFLKGFEGGREIANDGIFTLDVDFLVLAALENAIDRNAYGVKAKVIVEGANGPVTPEGDRIVTGKGTFIAPDISTNLGGVYVSYLEWVQNLKNERWDLDKINRLLEDNICMIFDDIVKISKERKIEMRTAASIMAIGRVAVAELSREIADMVIAPNPHLSKEGKGKALSENTIEVLRSCLTYLRDDLMKRTPLDYWTLVILLSNMESVLHAHNISDESIIEIIKDVYTEATLLFSLFVKAKPDNDDLLMAVAALPEEAKKRI</sequence>
<keyword evidence="5 8" id="KW-0418">Kinase</keyword>
<dbReference type="SUPFAM" id="SSF47781">
    <property type="entry name" value="RuvA domain 2-like"/>
    <property type="match status" value="1"/>
</dbReference>